<evidence type="ECO:0000313" key="2">
    <source>
        <dbReference type="EMBL" id="OGG20463.1"/>
    </source>
</evidence>
<comment type="caution">
    <text evidence="2">The sequence shown here is derived from an EMBL/GenBank/DDBJ whole genome shotgun (WGS) entry which is preliminary data.</text>
</comment>
<keyword evidence="1" id="KW-0812">Transmembrane</keyword>
<reference evidence="2 3" key="1">
    <citation type="journal article" date="2016" name="Nat. Commun.">
        <title>Thousands of microbial genomes shed light on interconnected biogeochemical processes in an aquifer system.</title>
        <authorList>
            <person name="Anantharaman K."/>
            <person name="Brown C.T."/>
            <person name="Hug L.A."/>
            <person name="Sharon I."/>
            <person name="Castelle C.J."/>
            <person name="Probst A.J."/>
            <person name="Thomas B.C."/>
            <person name="Singh A."/>
            <person name="Wilkins M.J."/>
            <person name="Karaoz U."/>
            <person name="Brodie E.L."/>
            <person name="Williams K.H."/>
            <person name="Hubbard S.S."/>
            <person name="Banfield J.F."/>
        </authorList>
    </citation>
    <scope>NUCLEOTIDE SEQUENCE [LARGE SCALE GENOMIC DNA]</scope>
</reference>
<dbReference type="STRING" id="1798384.A3D03_06455"/>
<feature type="transmembrane region" description="Helical" evidence="1">
    <location>
        <begin position="94"/>
        <end position="116"/>
    </location>
</feature>
<dbReference type="EMBL" id="MFJN01000046">
    <property type="protein sequence ID" value="OGG20463.1"/>
    <property type="molecule type" value="Genomic_DNA"/>
</dbReference>
<gene>
    <name evidence="2" type="ORF">A3D03_06455</name>
</gene>
<accession>A0A1F6A7E9</accession>
<feature type="transmembrane region" description="Helical" evidence="1">
    <location>
        <begin position="56"/>
        <end position="82"/>
    </location>
</feature>
<feature type="transmembrane region" description="Helical" evidence="1">
    <location>
        <begin position="20"/>
        <end position="36"/>
    </location>
</feature>
<evidence type="ECO:0000313" key="3">
    <source>
        <dbReference type="Proteomes" id="UP000177092"/>
    </source>
</evidence>
<dbReference type="AlphaFoldDB" id="A0A1F6A7E9"/>
<keyword evidence="1" id="KW-1133">Transmembrane helix</keyword>
<dbReference type="Proteomes" id="UP000177092">
    <property type="component" value="Unassembled WGS sequence"/>
</dbReference>
<sequence>MKLKIKILFQDQLVLRISKLFILVFVTFLIIIIWKWKSLPPDLPLFYSLPRGNSQLGSPLLLLLLPGFSVLVFVINLILSALFYGEEKLIAKMLIITGMVVTILFLITFIKIVFLIS</sequence>
<organism evidence="2 3">
    <name type="scientific">Candidatus Gottesmanbacteria bacterium RIFCSPHIGHO2_02_FULL_40_13</name>
    <dbReference type="NCBI Taxonomy" id="1798384"/>
    <lineage>
        <taxon>Bacteria</taxon>
        <taxon>Candidatus Gottesmaniibacteriota</taxon>
    </lineage>
</organism>
<keyword evidence="1" id="KW-0472">Membrane</keyword>
<name>A0A1F6A7E9_9BACT</name>
<proteinExistence type="predicted"/>
<evidence type="ECO:0008006" key="4">
    <source>
        <dbReference type="Google" id="ProtNLM"/>
    </source>
</evidence>
<protein>
    <recommendedName>
        <fullName evidence="4">DUF1648 domain-containing protein</fullName>
    </recommendedName>
</protein>
<evidence type="ECO:0000256" key="1">
    <source>
        <dbReference type="SAM" id="Phobius"/>
    </source>
</evidence>